<gene>
    <name evidence="4" type="ORF">LIPSTDRAFT_76625</name>
</gene>
<protein>
    <recommendedName>
        <fullName evidence="6">Transcription factor domain-containing protein</fullName>
    </recommendedName>
</protein>
<organism evidence="4 5">
    <name type="scientific">Lipomyces starkeyi NRRL Y-11557</name>
    <dbReference type="NCBI Taxonomy" id="675824"/>
    <lineage>
        <taxon>Eukaryota</taxon>
        <taxon>Fungi</taxon>
        <taxon>Dikarya</taxon>
        <taxon>Ascomycota</taxon>
        <taxon>Saccharomycotina</taxon>
        <taxon>Lipomycetes</taxon>
        <taxon>Lipomycetales</taxon>
        <taxon>Lipomycetaceae</taxon>
        <taxon>Lipomyces</taxon>
    </lineage>
</organism>
<sequence>MAEHVSAVPFLSTGAIRIVDESTNFVRSGEAINKPIDPIVTTRSPPESKQCEEDIVQALLSLDQGPKVISPRGILTRLSGERNVDDRSDNIPLSAIQDQSVEDTINLGPTTRNTRPNVTPSTTNTETTPAGATFTETTLKTSRESNGGADINVGAILKPIPSFDYASPFGARLDSISISPNDFTSQCVDVAGLGASPQSCLSTEIITDGLDLFSESSFSSFSRYHDLHDTLRDYMFASARSLTSTRASPSRLGPRVTGSSGNTMQSMTQTPPFIEPGEHLQNLETTRLFKNYIDEVAGWLDMFDSERHFGTRIASLSIYCPALFYSLLAISSRQLERIDPHHPSPLSLKLYQQSITYIVPNFEARDLKIIAACVVLCCLEMMSSAPQNWRRHLEGCAAMFSSAGINGFCGDLGQALFWCFARMDLSSAVIGEESTIINVKDWIPAGVHLHDVGSFFRAAKTNDMYANYVVFLCSRVMHLISGDGNKDNDDTMSYDRDWEDLWKDLCEWERLRPLDMVPLLSYEAVENAPFPTVLYGNAPAISGNQLYHMASILLMQNKPRQFKFPQGTASMLWHAKQICAISITNTHHGCWNHALQPLWVAGKLMSHRSEHDAILDILLRIEKITGWAMKWRGEDLKEYWGFH</sequence>
<dbReference type="GO" id="GO:0000976">
    <property type="term" value="F:transcription cis-regulatory region binding"/>
    <property type="evidence" value="ECO:0007669"/>
    <property type="project" value="TreeGrafter"/>
</dbReference>
<dbReference type="PANTHER" id="PTHR37534:SF4">
    <property type="entry name" value="ZN(II)2CYS6 TRANSCRIPTION FACTOR (EUROFUNG)"/>
    <property type="match status" value="1"/>
</dbReference>
<evidence type="ECO:0000256" key="1">
    <source>
        <dbReference type="ARBA" id="ARBA00004123"/>
    </source>
</evidence>
<feature type="region of interest" description="Disordered" evidence="3">
    <location>
        <begin position="246"/>
        <end position="265"/>
    </location>
</feature>
<dbReference type="GO" id="GO:0045944">
    <property type="term" value="P:positive regulation of transcription by RNA polymerase II"/>
    <property type="evidence" value="ECO:0007669"/>
    <property type="project" value="TreeGrafter"/>
</dbReference>
<reference evidence="4 5" key="1">
    <citation type="journal article" date="2016" name="Proc. Natl. Acad. Sci. U.S.A.">
        <title>Comparative genomics of biotechnologically important yeasts.</title>
        <authorList>
            <person name="Riley R."/>
            <person name="Haridas S."/>
            <person name="Wolfe K.H."/>
            <person name="Lopes M.R."/>
            <person name="Hittinger C.T."/>
            <person name="Goeker M."/>
            <person name="Salamov A.A."/>
            <person name="Wisecaver J.H."/>
            <person name="Long T.M."/>
            <person name="Calvey C.H."/>
            <person name="Aerts A.L."/>
            <person name="Barry K.W."/>
            <person name="Choi C."/>
            <person name="Clum A."/>
            <person name="Coughlan A.Y."/>
            <person name="Deshpande S."/>
            <person name="Douglass A.P."/>
            <person name="Hanson S.J."/>
            <person name="Klenk H.-P."/>
            <person name="LaButti K.M."/>
            <person name="Lapidus A."/>
            <person name="Lindquist E.A."/>
            <person name="Lipzen A.M."/>
            <person name="Meier-Kolthoff J.P."/>
            <person name="Ohm R.A."/>
            <person name="Otillar R.P."/>
            <person name="Pangilinan J.L."/>
            <person name="Peng Y."/>
            <person name="Rokas A."/>
            <person name="Rosa C.A."/>
            <person name="Scheuner C."/>
            <person name="Sibirny A.A."/>
            <person name="Slot J.C."/>
            <person name="Stielow J.B."/>
            <person name="Sun H."/>
            <person name="Kurtzman C.P."/>
            <person name="Blackwell M."/>
            <person name="Grigoriev I.V."/>
            <person name="Jeffries T.W."/>
        </authorList>
    </citation>
    <scope>NUCLEOTIDE SEQUENCE [LARGE SCALE GENOMIC DNA]</scope>
    <source>
        <strain evidence="4 5">NRRL Y-11557</strain>
    </source>
</reference>
<proteinExistence type="predicted"/>
<dbReference type="GO" id="GO:0003700">
    <property type="term" value="F:DNA-binding transcription factor activity"/>
    <property type="evidence" value="ECO:0007669"/>
    <property type="project" value="TreeGrafter"/>
</dbReference>
<dbReference type="EMBL" id="KV454308">
    <property type="protein sequence ID" value="ODQ68879.1"/>
    <property type="molecule type" value="Genomic_DNA"/>
</dbReference>
<dbReference type="STRING" id="675824.A0A1E3PTX4"/>
<comment type="subcellular location">
    <subcellularLocation>
        <location evidence="1">Nucleus</location>
    </subcellularLocation>
</comment>
<dbReference type="Proteomes" id="UP000094385">
    <property type="component" value="Unassembled WGS sequence"/>
</dbReference>
<evidence type="ECO:0008006" key="6">
    <source>
        <dbReference type="Google" id="ProtNLM"/>
    </source>
</evidence>
<keyword evidence="2" id="KW-0539">Nucleus</keyword>
<feature type="region of interest" description="Disordered" evidence="3">
    <location>
        <begin position="105"/>
        <end position="130"/>
    </location>
</feature>
<dbReference type="AlphaFoldDB" id="A0A1E3PTX4"/>
<accession>A0A1E3PTX4</accession>
<dbReference type="PANTHER" id="PTHR37534">
    <property type="entry name" value="TRANSCRIPTIONAL ACTIVATOR PROTEIN UGA3"/>
    <property type="match status" value="1"/>
</dbReference>
<dbReference type="InterPro" id="IPR021858">
    <property type="entry name" value="Fun_TF"/>
</dbReference>
<dbReference type="OrthoDB" id="415590at2759"/>
<dbReference type="CDD" id="cd12148">
    <property type="entry name" value="fungal_TF_MHR"/>
    <property type="match status" value="1"/>
</dbReference>
<evidence type="ECO:0000256" key="2">
    <source>
        <dbReference type="ARBA" id="ARBA00023242"/>
    </source>
</evidence>
<name>A0A1E3PTX4_LIPST</name>
<dbReference type="Pfam" id="PF11951">
    <property type="entry name" value="Fungal_trans_2"/>
    <property type="match status" value="1"/>
</dbReference>
<keyword evidence="5" id="KW-1185">Reference proteome</keyword>
<evidence type="ECO:0000256" key="3">
    <source>
        <dbReference type="SAM" id="MobiDB-lite"/>
    </source>
</evidence>
<evidence type="ECO:0000313" key="5">
    <source>
        <dbReference type="Proteomes" id="UP000094385"/>
    </source>
</evidence>
<evidence type="ECO:0000313" key="4">
    <source>
        <dbReference type="EMBL" id="ODQ68879.1"/>
    </source>
</evidence>
<dbReference type="GO" id="GO:0005634">
    <property type="term" value="C:nucleus"/>
    <property type="evidence" value="ECO:0007669"/>
    <property type="project" value="UniProtKB-SubCell"/>
</dbReference>
<feature type="compositionally biased region" description="Low complexity" evidence="3">
    <location>
        <begin position="109"/>
        <end position="130"/>
    </location>
</feature>